<dbReference type="RefSeq" id="WP_125974493.1">
    <property type="nucleotide sequence ID" value="NZ_BAAADY010000002.1"/>
</dbReference>
<accession>A0A7X5XY27</accession>
<comment type="caution">
    <text evidence="1">The sequence shown here is derived from an EMBL/GenBank/DDBJ whole genome shotgun (WGS) entry which is preliminary data.</text>
</comment>
<sequence>MGTLHELDRTLLQAIGAIEALLALPCCDVAELSRIRYQTARAVAARRRAMDLLFNGAMAEGGARAEAVQSLRAGNFEMRMFYTDHTIAWPTARAVAEWPAYVAASRKLAAVIRRQVAVERALLYPEQPRVDA</sequence>
<dbReference type="Proteomes" id="UP000531251">
    <property type="component" value="Unassembled WGS sequence"/>
</dbReference>
<gene>
    <name evidence="1" type="ORF">GGR89_001426</name>
</gene>
<dbReference type="EMBL" id="JAATJB010000003">
    <property type="protein sequence ID" value="NJB97120.1"/>
    <property type="molecule type" value="Genomic_DNA"/>
</dbReference>
<name>A0A7X5XY27_9SPHN</name>
<proteinExistence type="predicted"/>
<organism evidence="1 2">
    <name type="scientific">Sphingomonas trueperi</name>
    <dbReference type="NCBI Taxonomy" id="53317"/>
    <lineage>
        <taxon>Bacteria</taxon>
        <taxon>Pseudomonadati</taxon>
        <taxon>Pseudomonadota</taxon>
        <taxon>Alphaproteobacteria</taxon>
        <taxon>Sphingomonadales</taxon>
        <taxon>Sphingomonadaceae</taxon>
        <taxon>Sphingomonas</taxon>
    </lineage>
</organism>
<evidence type="ECO:0000313" key="1">
    <source>
        <dbReference type="EMBL" id="NJB97120.1"/>
    </source>
</evidence>
<reference evidence="1 2" key="1">
    <citation type="submission" date="2020-03" db="EMBL/GenBank/DDBJ databases">
        <title>Genomic Encyclopedia of Type Strains, Phase IV (KMG-IV): sequencing the most valuable type-strain genomes for metagenomic binning, comparative biology and taxonomic classification.</title>
        <authorList>
            <person name="Goeker M."/>
        </authorList>
    </citation>
    <scope>NUCLEOTIDE SEQUENCE [LARGE SCALE GENOMIC DNA]</scope>
    <source>
        <strain evidence="1 2">DSM 7225</strain>
    </source>
</reference>
<dbReference type="AlphaFoldDB" id="A0A7X5XY27"/>
<evidence type="ECO:0000313" key="2">
    <source>
        <dbReference type="Proteomes" id="UP000531251"/>
    </source>
</evidence>
<protein>
    <submittedName>
        <fullName evidence="1">Uncharacterized protein</fullName>
    </submittedName>
</protein>
<keyword evidence="2" id="KW-1185">Reference proteome</keyword>